<feature type="transmembrane region" description="Helical" evidence="1">
    <location>
        <begin position="12"/>
        <end position="33"/>
    </location>
</feature>
<proteinExistence type="predicted"/>
<dbReference type="Proteomes" id="UP000094236">
    <property type="component" value="Unassembled WGS sequence"/>
</dbReference>
<dbReference type="EMBL" id="KV454011">
    <property type="protein sequence ID" value="ODV97534.1"/>
    <property type="molecule type" value="Genomic_DNA"/>
</dbReference>
<gene>
    <name evidence="2" type="ORF">PACTADRAFT_47439</name>
</gene>
<accession>A0A1E4U0M2</accession>
<reference evidence="3" key="1">
    <citation type="submission" date="2016-05" db="EMBL/GenBank/DDBJ databases">
        <title>Comparative genomics of biotechnologically important yeasts.</title>
        <authorList>
            <consortium name="DOE Joint Genome Institute"/>
            <person name="Riley R."/>
            <person name="Haridas S."/>
            <person name="Wolfe K.H."/>
            <person name="Lopes M.R."/>
            <person name="Hittinger C.T."/>
            <person name="Goker M."/>
            <person name="Salamov A."/>
            <person name="Wisecaver J."/>
            <person name="Long T.M."/>
            <person name="Aerts A.L."/>
            <person name="Barry K."/>
            <person name="Choi C."/>
            <person name="Clum A."/>
            <person name="Coughlan A.Y."/>
            <person name="Deshpande S."/>
            <person name="Douglass A.P."/>
            <person name="Hanson S.J."/>
            <person name="Klenk H.-P."/>
            <person name="Labutti K."/>
            <person name="Lapidus A."/>
            <person name="Lindquist E."/>
            <person name="Lipzen A."/>
            <person name="Meier-Kolthoff J.P."/>
            <person name="Ohm R.A."/>
            <person name="Otillar R.P."/>
            <person name="Pangilinan J."/>
            <person name="Peng Y."/>
            <person name="Rokas A."/>
            <person name="Rosa C.A."/>
            <person name="Scheuner C."/>
            <person name="Sibirny A.A."/>
            <person name="Slot J.C."/>
            <person name="Stielow J.B."/>
            <person name="Sun H."/>
            <person name="Kurtzman C.P."/>
            <person name="Blackwell M."/>
            <person name="Grigoriev I.V."/>
            <person name="Jeffries T.W."/>
        </authorList>
    </citation>
    <scope>NUCLEOTIDE SEQUENCE [LARGE SCALE GENOMIC DNA]</scope>
    <source>
        <strain evidence="3">NRRL Y-2460</strain>
    </source>
</reference>
<keyword evidence="1" id="KW-1133">Transmembrane helix</keyword>
<keyword evidence="1" id="KW-0472">Membrane</keyword>
<organism evidence="2 3">
    <name type="scientific">Pachysolen tannophilus NRRL Y-2460</name>
    <dbReference type="NCBI Taxonomy" id="669874"/>
    <lineage>
        <taxon>Eukaryota</taxon>
        <taxon>Fungi</taxon>
        <taxon>Dikarya</taxon>
        <taxon>Ascomycota</taxon>
        <taxon>Saccharomycotina</taxon>
        <taxon>Pichiomycetes</taxon>
        <taxon>Pachysolenaceae</taxon>
        <taxon>Pachysolen</taxon>
    </lineage>
</organism>
<evidence type="ECO:0000313" key="2">
    <source>
        <dbReference type="EMBL" id="ODV97534.1"/>
    </source>
</evidence>
<sequence>MPYVATFRPAYLLFFFIRQPIGAGLLYSGFLFWQFDRIYDWGLKSSFRDLRQSILGFPTDEGRWLNFKKIDREKRNEMVLKN</sequence>
<dbReference type="OrthoDB" id="4091811at2759"/>
<keyword evidence="3" id="KW-1185">Reference proteome</keyword>
<evidence type="ECO:0000256" key="1">
    <source>
        <dbReference type="SAM" id="Phobius"/>
    </source>
</evidence>
<keyword evidence="1" id="KW-0812">Transmembrane</keyword>
<protein>
    <submittedName>
        <fullName evidence="2">Uncharacterized protein</fullName>
    </submittedName>
</protein>
<evidence type="ECO:0000313" key="3">
    <source>
        <dbReference type="Proteomes" id="UP000094236"/>
    </source>
</evidence>
<name>A0A1E4U0M2_PACTA</name>
<dbReference type="AlphaFoldDB" id="A0A1E4U0M2"/>